<dbReference type="Proteomes" id="UP000069912">
    <property type="component" value="Chromosome"/>
</dbReference>
<evidence type="ECO:0000313" key="3">
    <source>
        <dbReference type="EMBL" id="AMB94680.1"/>
    </source>
</evidence>
<proteinExistence type="predicted"/>
<name>A0A0X8FCE1_9LACT</name>
<protein>
    <submittedName>
        <fullName evidence="3">Uncharacterized protein</fullName>
    </submittedName>
</protein>
<reference evidence="3 4" key="1">
    <citation type="journal article" date="2016" name="Genome Announc.">
        <title>Complete Genome Sequences of Aerococcus christensenii CCUG 28831T, Aerococcus sanguinicola CCUG 43001T, Aerococcus urinae CCUG 36881T, Aerococcus urinaeequi CCUG 28094T, Aerococcus urinaehominis CCUG 42038 BT, and Aerococcus viridans CCUG 4311T.</title>
        <authorList>
            <person name="Carkaci D."/>
            <person name="Dargis R."/>
            <person name="Nielsen X.C."/>
            <person name="Skovgaard O."/>
            <person name="Fuursted K."/>
            <person name="Christensen J.J."/>
        </authorList>
    </citation>
    <scope>NUCLEOTIDE SEQUENCE [LARGE SCALE GENOMIC DNA]</scope>
    <source>
        <strain evidence="3 4">CCUG43001</strain>
    </source>
</reference>
<evidence type="ECO:0000256" key="1">
    <source>
        <dbReference type="SAM" id="Coils"/>
    </source>
</evidence>
<dbReference type="KEGG" id="asan:AWM72_07890"/>
<keyword evidence="2" id="KW-0472">Membrane</keyword>
<keyword evidence="2" id="KW-0812">Transmembrane</keyword>
<dbReference type="RefSeq" id="WP_067975940.1">
    <property type="nucleotide sequence ID" value="NZ_CAJHKM010000002.1"/>
</dbReference>
<feature type="coiled-coil region" evidence="1">
    <location>
        <begin position="158"/>
        <end position="224"/>
    </location>
</feature>
<feature type="coiled-coil region" evidence="1">
    <location>
        <begin position="75"/>
        <end position="130"/>
    </location>
</feature>
<sequence length="264" mass="30811">MKQTSPKRASIFLTSLSCFFTILLLYQLNLQLYQAQVENVITMEGALKAESLALLALALEDETRTEQRDQSQSVSKSLEEELSKEKELSQNLKKLEKKQKEKEAKFKHGLREKEATIEGLLEELHELEMKFANFDAIAYDRDIVDEEDSSSPVAHAEASEWLANYEDLAQQIEHEQMEVQALKEHWDQERLVSQKESDRLKKELKEAQSAKADKRQELNHLNEQSKAPKYYRFNLGEVKLKLEEDIWYCQVILDNNGESYQFTY</sequence>
<accession>A0A0X8FCE1</accession>
<keyword evidence="2" id="KW-1133">Transmembrane helix</keyword>
<dbReference type="EMBL" id="CP014160">
    <property type="protein sequence ID" value="AMB94680.1"/>
    <property type="molecule type" value="Genomic_DNA"/>
</dbReference>
<dbReference type="GeneID" id="92903986"/>
<organism evidence="3 4">
    <name type="scientific">Aerococcus sanguinicola</name>
    <dbReference type="NCBI Taxonomy" id="119206"/>
    <lineage>
        <taxon>Bacteria</taxon>
        <taxon>Bacillati</taxon>
        <taxon>Bacillota</taxon>
        <taxon>Bacilli</taxon>
        <taxon>Lactobacillales</taxon>
        <taxon>Aerococcaceae</taxon>
        <taxon>Aerococcus</taxon>
    </lineage>
</organism>
<keyword evidence="4" id="KW-1185">Reference proteome</keyword>
<evidence type="ECO:0000313" key="4">
    <source>
        <dbReference type="Proteomes" id="UP000069912"/>
    </source>
</evidence>
<dbReference type="AlphaFoldDB" id="A0A0X8FCE1"/>
<gene>
    <name evidence="3" type="ORF">AWM72_07890</name>
</gene>
<feature type="transmembrane region" description="Helical" evidence="2">
    <location>
        <begin position="9"/>
        <end position="28"/>
    </location>
</feature>
<keyword evidence="1" id="KW-0175">Coiled coil</keyword>
<evidence type="ECO:0000256" key="2">
    <source>
        <dbReference type="SAM" id="Phobius"/>
    </source>
</evidence>
<reference evidence="4" key="2">
    <citation type="submission" date="2016-01" db="EMBL/GenBank/DDBJ databases">
        <title>Six Aerococcus type strain genome sequencing and assembly using PacBio and Illumina Hiseq.</title>
        <authorList>
            <person name="Carkaci D."/>
            <person name="Dargis R."/>
            <person name="Nielsen X.C."/>
            <person name="Skovgaard O."/>
            <person name="Fuursted K."/>
            <person name="Christensen J.J."/>
        </authorList>
    </citation>
    <scope>NUCLEOTIDE SEQUENCE [LARGE SCALE GENOMIC DNA]</scope>
    <source>
        <strain evidence="4">CCUG43001</strain>
    </source>
</reference>